<keyword evidence="1" id="KW-0472">Membrane</keyword>
<protein>
    <submittedName>
        <fullName evidence="3">Phosphatase PAP2 family protein</fullName>
    </submittedName>
</protein>
<gene>
    <name evidence="3" type="ORF">D0T12_29105</name>
</gene>
<comment type="caution">
    <text evidence="3">The sequence shown here is derived from an EMBL/GenBank/DDBJ whole genome shotgun (WGS) entry which is preliminary data.</text>
</comment>
<dbReference type="Proteomes" id="UP000262882">
    <property type="component" value="Unassembled WGS sequence"/>
</dbReference>
<keyword evidence="1" id="KW-1133">Transmembrane helix</keyword>
<dbReference type="InterPro" id="IPR036938">
    <property type="entry name" value="PAP2/HPO_sf"/>
</dbReference>
<sequence>MRGAPADSYGPFMKALPNTWRFKMSVAGGVCLTTMGVAGLALGDRVPPLDSWILGHLYSRPETTPATIATLVSGVGSLLVLALLLAAASTLLWRRRAQGVRLLPRHGVLLAACLATVALQAAFQRSGPPVTAQDWTYPSGHVTILGALAFTALMVSMELTARWRTTVLAVGVTTLVAVSASRVTLGEHYLIDVVGAVLATVGVGLLAAAALNLRPRPATA</sequence>
<dbReference type="Pfam" id="PF01569">
    <property type="entry name" value="PAP2"/>
    <property type="match status" value="1"/>
</dbReference>
<feature type="domain" description="Phosphatidic acid phosphatase type 2/haloperoxidase" evidence="2">
    <location>
        <begin position="128"/>
        <end position="210"/>
    </location>
</feature>
<evidence type="ECO:0000259" key="2">
    <source>
        <dbReference type="Pfam" id="PF01569"/>
    </source>
</evidence>
<dbReference type="InterPro" id="IPR000326">
    <property type="entry name" value="PAP2/HPO"/>
</dbReference>
<organism evidence="3 4">
    <name type="scientific">Actinomadura spongiicola</name>
    <dbReference type="NCBI Taxonomy" id="2303421"/>
    <lineage>
        <taxon>Bacteria</taxon>
        <taxon>Bacillati</taxon>
        <taxon>Actinomycetota</taxon>
        <taxon>Actinomycetes</taxon>
        <taxon>Streptosporangiales</taxon>
        <taxon>Thermomonosporaceae</taxon>
        <taxon>Actinomadura</taxon>
    </lineage>
</organism>
<dbReference type="SUPFAM" id="SSF48317">
    <property type="entry name" value="Acid phosphatase/Vanadium-dependent haloperoxidase"/>
    <property type="match status" value="1"/>
</dbReference>
<feature type="transmembrane region" description="Helical" evidence="1">
    <location>
        <begin position="189"/>
        <end position="213"/>
    </location>
</feature>
<feature type="transmembrane region" description="Helical" evidence="1">
    <location>
        <begin position="167"/>
        <end position="183"/>
    </location>
</feature>
<accession>A0A372G8Y3</accession>
<dbReference type="EMBL" id="QVNQ01000011">
    <property type="protein sequence ID" value="RFS81787.1"/>
    <property type="molecule type" value="Genomic_DNA"/>
</dbReference>
<evidence type="ECO:0000313" key="3">
    <source>
        <dbReference type="EMBL" id="RFS81787.1"/>
    </source>
</evidence>
<name>A0A372G8Y3_9ACTN</name>
<evidence type="ECO:0000256" key="1">
    <source>
        <dbReference type="SAM" id="Phobius"/>
    </source>
</evidence>
<dbReference type="AlphaFoldDB" id="A0A372G8Y3"/>
<evidence type="ECO:0000313" key="4">
    <source>
        <dbReference type="Proteomes" id="UP000262882"/>
    </source>
</evidence>
<keyword evidence="4" id="KW-1185">Reference proteome</keyword>
<reference evidence="3 4" key="1">
    <citation type="submission" date="2018-08" db="EMBL/GenBank/DDBJ databases">
        <title>Actinomadura spongicola sp. nov., isolated from marine sponge Leucetta chagosensis.</title>
        <authorList>
            <person name="Li L."/>
            <person name="Lin H.W."/>
        </authorList>
    </citation>
    <scope>NUCLEOTIDE SEQUENCE [LARGE SCALE GENOMIC DNA]</scope>
    <source>
        <strain evidence="3 4">LHW52907</strain>
    </source>
</reference>
<dbReference type="Gene3D" id="1.20.144.10">
    <property type="entry name" value="Phosphatidic acid phosphatase type 2/haloperoxidase"/>
    <property type="match status" value="1"/>
</dbReference>
<feature type="transmembrane region" description="Helical" evidence="1">
    <location>
        <begin position="67"/>
        <end position="93"/>
    </location>
</feature>
<feature type="transmembrane region" description="Helical" evidence="1">
    <location>
        <begin position="105"/>
        <end position="123"/>
    </location>
</feature>
<proteinExistence type="predicted"/>
<keyword evidence="1" id="KW-0812">Transmembrane</keyword>
<feature type="transmembrane region" description="Helical" evidence="1">
    <location>
        <begin position="135"/>
        <end position="155"/>
    </location>
</feature>